<protein>
    <submittedName>
        <fullName evidence="8">PTS glucose transporter subunit IIA</fullName>
    </submittedName>
</protein>
<evidence type="ECO:0000256" key="5">
    <source>
        <dbReference type="ARBA" id="ARBA00022683"/>
    </source>
</evidence>
<dbReference type="InterPro" id="IPR001127">
    <property type="entry name" value="PTS_EIIA_1_perm"/>
</dbReference>
<dbReference type="GO" id="GO:0005737">
    <property type="term" value="C:cytoplasm"/>
    <property type="evidence" value="ECO:0007669"/>
    <property type="project" value="UniProtKB-SubCell"/>
</dbReference>
<dbReference type="Proteomes" id="UP000465601">
    <property type="component" value="Unassembled WGS sequence"/>
</dbReference>
<proteinExistence type="predicted"/>
<dbReference type="PANTHER" id="PTHR45008">
    <property type="entry name" value="PTS SYSTEM GLUCOSE-SPECIFIC EIIA COMPONENT"/>
    <property type="match status" value="1"/>
</dbReference>
<evidence type="ECO:0000259" key="7">
    <source>
        <dbReference type="PROSITE" id="PS51093"/>
    </source>
</evidence>
<gene>
    <name evidence="8" type="ORF">F8153_05250</name>
</gene>
<dbReference type="InterPro" id="IPR050890">
    <property type="entry name" value="PTS_EIIA_component"/>
</dbReference>
<accession>A0A833HQC3</accession>
<organism evidence="8 9">
    <name type="scientific">Alkaliphilus serpentinus</name>
    <dbReference type="NCBI Taxonomy" id="1482731"/>
    <lineage>
        <taxon>Bacteria</taxon>
        <taxon>Bacillati</taxon>
        <taxon>Bacillota</taxon>
        <taxon>Clostridia</taxon>
        <taxon>Peptostreptococcales</taxon>
        <taxon>Natronincolaceae</taxon>
        <taxon>Alkaliphilus</taxon>
    </lineage>
</organism>
<evidence type="ECO:0000256" key="3">
    <source>
        <dbReference type="ARBA" id="ARBA00022597"/>
    </source>
</evidence>
<dbReference type="FunFam" id="2.70.70.10:FF:000001">
    <property type="entry name" value="PTS system glucose-specific IIA component"/>
    <property type="match status" value="1"/>
</dbReference>
<dbReference type="Gene3D" id="2.70.70.10">
    <property type="entry name" value="Glucose Permease (Domain IIA)"/>
    <property type="match status" value="1"/>
</dbReference>
<keyword evidence="2" id="KW-0813">Transport</keyword>
<dbReference type="GO" id="GO:0009401">
    <property type="term" value="P:phosphoenolpyruvate-dependent sugar phosphotransferase system"/>
    <property type="evidence" value="ECO:0007669"/>
    <property type="project" value="UniProtKB-KW"/>
</dbReference>
<reference evidence="8 9" key="1">
    <citation type="submission" date="2019-10" db="EMBL/GenBank/DDBJ databases">
        <title>Alkaliphilus serpentinus sp. nov. and Alkaliphilus pronyensis sp. nov., two novel anaerobic alkaliphilic species isolated from the serpentinized-hosted hydrothermal field of the Prony Bay (New Caledonia).</title>
        <authorList>
            <person name="Postec A."/>
        </authorList>
    </citation>
    <scope>NUCLEOTIDE SEQUENCE [LARGE SCALE GENOMIC DNA]</scope>
    <source>
        <strain evidence="8 9">LacT</strain>
    </source>
</reference>
<evidence type="ECO:0000313" key="9">
    <source>
        <dbReference type="Proteomes" id="UP000465601"/>
    </source>
</evidence>
<dbReference type="PROSITE" id="PS00371">
    <property type="entry name" value="PTS_EIIA_TYPE_1_HIS"/>
    <property type="match status" value="1"/>
</dbReference>
<dbReference type="SUPFAM" id="SSF51261">
    <property type="entry name" value="Duplicated hybrid motif"/>
    <property type="match status" value="1"/>
</dbReference>
<sequence length="160" mass="18033">MINLFKREKDQWIFIYSPIMGKKMDITEVPDEVFSQKMVGDGVAIDPSEGRVTSPVEGEVIQIMDTKHAIVLKASNGIEMLIHIGIDTVKMKGEGFEVYTSPGDQVKVGDLLMTFELEKVREGAKSLVTPIVITNMEEITDLVKSMDEKDQWIMKAKIER</sequence>
<evidence type="ECO:0000313" key="8">
    <source>
        <dbReference type="EMBL" id="KAB3531582.1"/>
    </source>
</evidence>
<keyword evidence="5" id="KW-0598">Phosphotransferase system</keyword>
<evidence type="ECO:0000256" key="1">
    <source>
        <dbReference type="ARBA" id="ARBA00004496"/>
    </source>
</evidence>
<evidence type="ECO:0000256" key="6">
    <source>
        <dbReference type="ARBA" id="ARBA00022777"/>
    </source>
</evidence>
<dbReference type="OrthoDB" id="92465at2"/>
<dbReference type="InterPro" id="IPR011055">
    <property type="entry name" value="Dup_hybrid_motif"/>
</dbReference>
<comment type="subcellular location">
    <subcellularLocation>
        <location evidence="1">Cytoplasm</location>
    </subcellularLocation>
</comment>
<keyword evidence="3 8" id="KW-0762">Sugar transport</keyword>
<dbReference type="RefSeq" id="WP_151865310.1">
    <property type="nucleotide sequence ID" value="NZ_WBZB01000013.1"/>
</dbReference>
<evidence type="ECO:0000256" key="2">
    <source>
        <dbReference type="ARBA" id="ARBA00022448"/>
    </source>
</evidence>
<dbReference type="PANTHER" id="PTHR45008:SF1">
    <property type="entry name" value="PTS SYSTEM GLUCOSE-SPECIFIC EIIA COMPONENT"/>
    <property type="match status" value="1"/>
</dbReference>
<dbReference type="NCBIfam" id="TIGR00830">
    <property type="entry name" value="PTBA"/>
    <property type="match status" value="1"/>
</dbReference>
<dbReference type="PROSITE" id="PS51093">
    <property type="entry name" value="PTS_EIIA_TYPE_1"/>
    <property type="match status" value="1"/>
</dbReference>
<keyword evidence="6" id="KW-0418">Kinase</keyword>
<feature type="domain" description="PTS EIIA type-1" evidence="7">
    <location>
        <begin position="31"/>
        <end position="135"/>
    </location>
</feature>
<dbReference type="Pfam" id="PF00358">
    <property type="entry name" value="PTS_EIIA_1"/>
    <property type="match status" value="1"/>
</dbReference>
<dbReference type="GO" id="GO:0016301">
    <property type="term" value="F:kinase activity"/>
    <property type="evidence" value="ECO:0007669"/>
    <property type="project" value="UniProtKB-KW"/>
</dbReference>
<dbReference type="AlphaFoldDB" id="A0A833HQC3"/>
<keyword evidence="4" id="KW-0808">Transferase</keyword>
<keyword evidence="9" id="KW-1185">Reference proteome</keyword>
<dbReference type="EMBL" id="WBZB01000013">
    <property type="protein sequence ID" value="KAB3531582.1"/>
    <property type="molecule type" value="Genomic_DNA"/>
</dbReference>
<comment type="caution">
    <text evidence="8">The sequence shown here is derived from an EMBL/GenBank/DDBJ whole genome shotgun (WGS) entry which is preliminary data.</text>
</comment>
<evidence type="ECO:0000256" key="4">
    <source>
        <dbReference type="ARBA" id="ARBA00022679"/>
    </source>
</evidence>
<name>A0A833HQC3_9FIRM</name>